<keyword evidence="2" id="KW-1185">Reference proteome</keyword>
<dbReference type="EMBL" id="VTPC01090581">
    <property type="protein sequence ID" value="KAF2882922.1"/>
    <property type="molecule type" value="Genomic_DNA"/>
</dbReference>
<comment type="caution">
    <text evidence="1">The sequence shown here is derived from an EMBL/GenBank/DDBJ whole genome shotgun (WGS) entry which is preliminary data.</text>
</comment>
<dbReference type="AlphaFoldDB" id="A0A8K0CEZ7"/>
<organism evidence="1 2">
    <name type="scientific">Ignelater luminosus</name>
    <name type="common">Cucubano</name>
    <name type="synonym">Pyrophorus luminosus</name>
    <dbReference type="NCBI Taxonomy" id="2038154"/>
    <lineage>
        <taxon>Eukaryota</taxon>
        <taxon>Metazoa</taxon>
        <taxon>Ecdysozoa</taxon>
        <taxon>Arthropoda</taxon>
        <taxon>Hexapoda</taxon>
        <taxon>Insecta</taxon>
        <taxon>Pterygota</taxon>
        <taxon>Neoptera</taxon>
        <taxon>Endopterygota</taxon>
        <taxon>Coleoptera</taxon>
        <taxon>Polyphaga</taxon>
        <taxon>Elateriformia</taxon>
        <taxon>Elateroidea</taxon>
        <taxon>Elateridae</taxon>
        <taxon>Agrypninae</taxon>
        <taxon>Pyrophorini</taxon>
        <taxon>Ignelater</taxon>
    </lineage>
</organism>
<dbReference type="Proteomes" id="UP000801492">
    <property type="component" value="Unassembled WGS sequence"/>
</dbReference>
<evidence type="ECO:0000313" key="2">
    <source>
        <dbReference type="Proteomes" id="UP000801492"/>
    </source>
</evidence>
<reference evidence="1" key="1">
    <citation type="submission" date="2019-08" db="EMBL/GenBank/DDBJ databases">
        <title>The genome of the North American firefly Photinus pyralis.</title>
        <authorList>
            <consortium name="Photinus pyralis genome working group"/>
            <person name="Fallon T.R."/>
            <person name="Sander Lower S.E."/>
            <person name="Weng J.-K."/>
        </authorList>
    </citation>
    <scope>NUCLEOTIDE SEQUENCE</scope>
    <source>
        <strain evidence="1">TRF0915ILg1</strain>
        <tissue evidence="1">Whole body</tissue>
    </source>
</reference>
<name>A0A8K0CEZ7_IGNLU</name>
<sequence length="129" mass="14282">MASWVVGAFKGIEQRAGAFQSFEKVLTLYNFGSENVCNVDESGFSTVQTKPDKIYATKGRKQVGVSSSAKRGQYYTVVCCNERSRPQAHLGVLDKAKEHGSQPLDTGFFGPLQAYYNQQISLWLSPDFS</sequence>
<gene>
    <name evidence="1" type="ORF">ILUMI_23257</name>
</gene>
<dbReference type="OrthoDB" id="6754776at2759"/>
<evidence type="ECO:0000313" key="1">
    <source>
        <dbReference type="EMBL" id="KAF2882922.1"/>
    </source>
</evidence>
<protein>
    <submittedName>
        <fullName evidence="1">Uncharacterized protein</fullName>
    </submittedName>
</protein>
<accession>A0A8K0CEZ7</accession>
<proteinExistence type="predicted"/>